<gene>
    <name evidence="8" type="primary">AP3M2_1</name>
    <name evidence="8" type="ORF">MS3_00005514</name>
</gene>
<protein>
    <submittedName>
        <fullName evidence="8">AP-3 complex subunit mu-2, variant 2</fullName>
    </submittedName>
</protein>
<evidence type="ECO:0000313" key="8">
    <source>
        <dbReference type="EMBL" id="KAH9587963.1"/>
    </source>
</evidence>
<reference evidence="8" key="3">
    <citation type="submission" date="2021-06" db="EMBL/GenBank/DDBJ databases">
        <title>Chromosome-level genome assembly for S. haematobium.</title>
        <authorList>
            <person name="Stroehlein A.J."/>
        </authorList>
    </citation>
    <scope>NUCLEOTIDE SEQUENCE</scope>
</reference>
<dbReference type="GeneID" id="24596695"/>
<dbReference type="SUPFAM" id="SSF49447">
    <property type="entry name" value="Second domain of Mu2 adaptin subunit (ap50) of ap2 adaptor"/>
    <property type="match status" value="1"/>
</dbReference>
<dbReference type="CTD" id="24596695"/>
<keyword evidence="5" id="KW-0168">Coated pit</keyword>
<dbReference type="Gene3D" id="3.30.450.60">
    <property type="match status" value="1"/>
</dbReference>
<proteinExistence type="predicted"/>
<evidence type="ECO:0000259" key="7">
    <source>
        <dbReference type="Pfam" id="PF01217"/>
    </source>
</evidence>
<accession>A0A922S0I8</accession>
<dbReference type="GO" id="GO:0006886">
    <property type="term" value="P:intracellular protein transport"/>
    <property type="evidence" value="ECO:0007669"/>
    <property type="project" value="InterPro"/>
</dbReference>
<dbReference type="PANTHER" id="PTHR10529">
    <property type="entry name" value="AP COMPLEX SUBUNIT MU"/>
    <property type="match status" value="1"/>
</dbReference>
<keyword evidence="3" id="KW-0653">Protein transport</keyword>
<feature type="domain" description="MHD" evidence="6">
    <location>
        <begin position="167"/>
        <end position="209"/>
    </location>
</feature>
<dbReference type="Proteomes" id="UP000471633">
    <property type="component" value="Unassembled WGS sequence"/>
</dbReference>
<evidence type="ECO:0000256" key="3">
    <source>
        <dbReference type="ARBA" id="ARBA00022927"/>
    </source>
</evidence>
<comment type="subcellular location">
    <subcellularLocation>
        <location evidence="1">Membrane</location>
        <location evidence="1">Coated pit</location>
        <topology evidence="1">Peripheral membrane protein</topology>
        <orientation evidence="1">Cytoplasmic side</orientation>
    </subcellularLocation>
</comment>
<dbReference type="RefSeq" id="XP_051069581.1">
    <property type="nucleotide sequence ID" value="XM_051213593.1"/>
</dbReference>
<dbReference type="Gene3D" id="2.60.40.1170">
    <property type="entry name" value="Mu homology domain, subdomain B"/>
    <property type="match status" value="1"/>
</dbReference>
<dbReference type="InterPro" id="IPR022775">
    <property type="entry name" value="AP_mu_sigma_su"/>
</dbReference>
<dbReference type="PRINTS" id="PR00314">
    <property type="entry name" value="CLATHRINADPT"/>
</dbReference>
<dbReference type="InterPro" id="IPR036168">
    <property type="entry name" value="AP2_Mu_C_sf"/>
</dbReference>
<evidence type="ECO:0000256" key="4">
    <source>
        <dbReference type="ARBA" id="ARBA00023136"/>
    </source>
</evidence>
<feature type="domain" description="AP complex mu/sigma subunit" evidence="7">
    <location>
        <begin position="3"/>
        <end position="129"/>
    </location>
</feature>
<keyword evidence="2" id="KW-0813">Transport</keyword>
<reference evidence="8" key="2">
    <citation type="journal article" date="2019" name="Gigascience">
        <title>High-quality Schistosoma haematobium genome achieved by single-molecule and long-range sequencing.</title>
        <authorList>
            <person name="Stroehlein A.J."/>
            <person name="Korhonen P.K."/>
            <person name="Chong T.M."/>
            <person name="Lim Y.L."/>
            <person name="Chan K.G."/>
            <person name="Webster B."/>
            <person name="Rollinson D."/>
            <person name="Brindley P.J."/>
            <person name="Gasser R.B."/>
            <person name="Young N.D."/>
        </authorList>
    </citation>
    <scope>NUCLEOTIDE SEQUENCE</scope>
</reference>
<evidence type="ECO:0000313" key="9">
    <source>
        <dbReference type="Proteomes" id="UP000471633"/>
    </source>
</evidence>
<name>A0A922S0I8_SCHHA</name>
<dbReference type="GO" id="GO:0016192">
    <property type="term" value="P:vesicle-mediated transport"/>
    <property type="evidence" value="ECO:0007669"/>
    <property type="project" value="InterPro"/>
</dbReference>
<evidence type="ECO:0000259" key="6">
    <source>
        <dbReference type="Pfam" id="PF00928"/>
    </source>
</evidence>
<dbReference type="EMBL" id="AMPZ03000003">
    <property type="protein sequence ID" value="KAH9587963.1"/>
    <property type="molecule type" value="Genomic_DNA"/>
</dbReference>
<comment type="caution">
    <text evidence="8">The sequence shown here is derived from an EMBL/GenBank/DDBJ whole genome shotgun (WGS) entry which is preliminary data.</text>
</comment>
<dbReference type="CDD" id="cd14837">
    <property type="entry name" value="AP3_Mu_N"/>
    <property type="match status" value="1"/>
</dbReference>
<dbReference type="Pfam" id="PF00928">
    <property type="entry name" value="Adap_comp_sub"/>
    <property type="match status" value="1"/>
</dbReference>
<dbReference type="InterPro" id="IPR001392">
    <property type="entry name" value="Clathrin_mu"/>
</dbReference>
<keyword evidence="9" id="KW-1185">Reference proteome</keyword>
<sequence length="210" mass="23694">MNMLQSLFIINQSNEICLEKHWTKNISKTVYDTFFDAVTKYAAGDVPPVLETPSNSLIHILRNNLYFLAVCVNELPPLLVIEFLDCVHSIIEDYFGSVTETSIKENVVSIYEILDEMLDGGFPLATESNILKEIVRPPNFLQSLTDAVTGKNTIIGSTLPTNQLSNIRWRRSGVNYTSNETYFDLIEKIDAIIDRSGYVISKEIHGSIKN</sequence>
<dbReference type="InterPro" id="IPR050431">
    <property type="entry name" value="Adaptor_comp_med_subunit"/>
</dbReference>
<reference evidence="8" key="4">
    <citation type="journal article" date="2022" name="PLoS Pathog.">
        <title>Chromosome-level genome of Schistosoma haematobium underpins genome-wide explorations of molecular variation.</title>
        <authorList>
            <person name="Stroehlein A.J."/>
            <person name="Korhonen P.K."/>
            <person name="Lee V.V."/>
            <person name="Ralph S.A."/>
            <person name="Mentink-Kane M."/>
            <person name="You H."/>
            <person name="McManus D.P."/>
            <person name="Tchuente L.T."/>
            <person name="Stothard J.R."/>
            <person name="Kaur P."/>
            <person name="Dudchenko O."/>
            <person name="Aiden E.L."/>
            <person name="Yang B."/>
            <person name="Yang H."/>
            <person name="Emery A.M."/>
            <person name="Webster B.L."/>
            <person name="Brindley P.J."/>
            <person name="Rollinson D."/>
            <person name="Chang B.C.H."/>
            <person name="Gasser R.B."/>
            <person name="Young N.D."/>
        </authorList>
    </citation>
    <scope>NUCLEOTIDE SEQUENCE</scope>
</reference>
<organism evidence="8 9">
    <name type="scientific">Schistosoma haematobium</name>
    <name type="common">Blood fluke</name>
    <dbReference type="NCBI Taxonomy" id="6185"/>
    <lineage>
        <taxon>Eukaryota</taxon>
        <taxon>Metazoa</taxon>
        <taxon>Spiralia</taxon>
        <taxon>Lophotrochozoa</taxon>
        <taxon>Platyhelminthes</taxon>
        <taxon>Trematoda</taxon>
        <taxon>Digenea</taxon>
        <taxon>Strigeidida</taxon>
        <taxon>Schistosomatoidea</taxon>
        <taxon>Schistosomatidae</taxon>
        <taxon>Schistosoma</taxon>
    </lineage>
</organism>
<keyword evidence="4" id="KW-0472">Membrane</keyword>
<dbReference type="SUPFAM" id="SSF64356">
    <property type="entry name" value="SNARE-like"/>
    <property type="match status" value="1"/>
</dbReference>
<dbReference type="InterPro" id="IPR028565">
    <property type="entry name" value="MHD"/>
</dbReference>
<reference evidence="8" key="1">
    <citation type="journal article" date="2012" name="Nat. Genet.">
        <title>Whole-genome sequence of Schistosoma haematobium.</title>
        <authorList>
            <person name="Young N.D."/>
            <person name="Jex A.R."/>
            <person name="Li B."/>
            <person name="Liu S."/>
            <person name="Yang L."/>
            <person name="Xiong Z."/>
            <person name="Li Y."/>
            <person name="Cantacessi C."/>
            <person name="Hall R.S."/>
            <person name="Xu X."/>
            <person name="Chen F."/>
            <person name="Wu X."/>
            <person name="Zerlotini A."/>
            <person name="Oliveira G."/>
            <person name="Hofmann A."/>
            <person name="Zhang G."/>
            <person name="Fang X."/>
            <person name="Kang Y."/>
            <person name="Campbell B.E."/>
            <person name="Loukas A."/>
            <person name="Ranganathan S."/>
            <person name="Rollinson D."/>
            <person name="Rinaldi G."/>
            <person name="Brindley P.J."/>
            <person name="Yang H."/>
            <person name="Wang J."/>
            <person name="Wang J."/>
            <person name="Gasser R.B."/>
        </authorList>
    </citation>
    <scope>NUCLEOTIDE SEQUENCE</scope>
</reference>
<dbReference type="GO" id="GO:0005905">
    <property type="term" value="C:clathrin-coated pit"/>
    <property type="evidence" value="ECO:0007669"/>
    <property type="project" value="UniProtKB-KW"/>
</dbReference>
<dbReference type="FunFam" id="3.30.450.60:FF:000002">
    <property type="entry name" value="AP-2 complex subunit mu, putative"/>
    <property type="match status" value="1"/>
</dbReference>
<dbReference type="Pfam" id="PF01217">
    <property type="entry name" value="Clat_adaptor_s"/>
    <property type="match status" value="1"/>
</dbReference>
<dbReference type="GO" id="GO:0030131">
    <property type="term" value="C:clathrin adaptor complex"/>
    <property type="evidence" value="ECO:0007669"/>
    <property type="project" value="InterPro"/>
</dbReference>
<dbReference type="InterPro" id="IPR011012">
    <property type="entry name" value="Longin-like_dom_sf"/>
</dbReference>
<evidence type="ECO:0000256" key="2">
    <source>
        <dbReference type="ARBA" id="ARBA00022448"/>
    </source>
</evidence>
<evidence type="ECO:0000256" key="1">
    <source>
        <dbReference type="ARBA" id="ARBA00004277"/>
    </source>
</evidence>
<evidence type="ECO:0000256" key="5">
    <source>
        <dbReference type="ARBA" id="ARBA00023176"/>
    </source>
</evidence>
<dbReference type="AlphaFoldDB" id="A0A922S0I8"/>